<dbReference type="AlphaFoldDB" id="X1BX25"/>
<proteinExistence type="predicted"/>
<dbReference type="EMBL" id="BART01010422">
    <property type="protein sequence ID" value="GAG88738.1"/>
    <property type="molecule type" value="Genomic_DNA"/>
</dbReference>
<reference evidence="2" key="1">
    <citation type="journal article" date="2014" name="Front. Microbiol.">
        <title>High frequency of phylogenetically diverse reductive dehalogenase-homologous genes in deep subseafloor sedimentary metagenomes.</title>
        <authorList>
            <person name="Kawai M."/>
            <person name="Futagami T."/>
            <person name="Toyoda A."/>
            <person name="Takaki Y."/>
            <person name="Nishi S."/>
            <person name="Hori S."/>
            <person name="Arai W."/>
            <person name="Tsubouchi T."/>
            <person name="Morono Y."/>
            <person name="Uchiyama I."/>
            <person name="Ito T."/>
            <person name="Fujiyama A."/>
            <person name="Inagaki F."/>
            <person name="Takami H."/>
        </authorList>
    </citation>
    <scope>NUCLEOTIDE SEQUENCE</scope>
    <source>
        <strain evidence="2">Expedition CK06-06</strain>
    </source>
</reference>
<protein>
    <recommendedName>
        <fullName evidence="1">NAD-dependent epimerase/dehydratase domain-containing protein</fullName>
    </recommendedName>
</protein>
<accession>X1BX25</accession>
<dbReference type="InterPro" id="IPR001509">
    <property type="entry name" value="Epimerase_deHydtase"/>
</dbReference>
<evidence type="ECO:0000313" key="2">
    <source>
        <dbReference type="EMBL" id="GAG88738.1"/>
    </source>
</evidence>
<dbReference type="SUPFAM" id="SSF51735">
    <property type="entry name" value="NAD(P)-binding Rossmann-fold domains"/>
    <property type="match status" value="1"/>
</dbReference>
<sequence>MRIICTGSSGFVCSHLVAKLKEQGHNVWGYDILEGQDILDTDMLSETFNEAEPERVYHLAGSVHMGPAEEDPYRDVDLNLKGTLNIL</sequence>
<dbReference type="Gene3D" id="3.40.50.720">
    <property type="entry name" value="NAD(P)-binding Rossmann-like Domain"/>
    <property type="match status" value="1"/>
</dbReference>
<dbReference type="InterPro" id="IPR036291">
    <property type="entry name" value="NAD(P)-bd_dom_sf"/>
</dbReference>
<feature type="non-terminal residue" evidence="2">
    <location>
        <position position="87"/>
    </location>
</feature>
<organism evidence="2">
    <name type="scientific">marine sediment metagenome</name>
    <dbReference type="NCBI Taxonomy" id="412755"/>
    <lineage>
        <taxon>unclassified sequences</taxon>
        <taxon>metagenomes</taxon>
        <taxon>ecological metagenomes</taxon>
    </lineage>
</organism>
<feature type="domain" description="NAD-dependent epimerase/dehydratase" evidence="1">
    <location>
        <begin position="3"/>
        <end position="87"/>
    </location>
</feature>
<evidence type="ECO:0000259" key="1">
    <source>
        <dbReference type="Pfam" id="PF01370"/>
    </source>
</evidence>
<gene>
    <name evidence="2" type="ORF">S01H4_22668</name>
</gene>
<name>X1BX25_9ZZZZ</name>
<comment type="caution">
    <text evidence="2">The sequence shown here is derived from an EMBL/GenBank/DDBJ whole genome shotgun (WGS) entry which is preliminary data.</text>
</comment>
<dbReference type="Pfam" id="PF01370">
    <property type="entry name" value="Epimerase"/>
    <property type="match status" value="1"/>
</dbReference>